<sequence>MSSVSSVGAISFSQRLIDFLDRIQYRRLERAEELEHAFRLRYAAYVREGMIPIGFEKRLTDDYDHADNVHVFGVYMDGEMASTIRVHHASPENPHSPTVDAFPETLRPEIDKGHVIVDPTRFAVHPSVSGQHPELPYITARLGFLASEYYGANLGLASVRVEHQAFYRRLFGMRPLCPPRQYHGLKKQLSLMGIDYCAVRESVIARYPFMNATEAELDFLFSPDRAKVDPMATAIFAGRVEPANLH</sequence>
<keyword evidence="3" id="KW-1185">Reference proteome</keyword>
<feature type="domain" description="N-acyl amino acid synthase FeeM catalytic core" evidence="1">
    <location>
        <begin position="37"/>
        <end position="195"/>
    </location>
</feature>
<gene>
    <name evidence="2" type="ORF">OF122_07335</name>
</gene>
<dbReference type="RefSeq" id="WP_264227124.1">
    <property type="nucleotide sequence ID" value="NZ_CP107716.1"/>
</dbReference>
<protein>
    <recommendedName>
        <fullName evidence="1">N-acyl amino acid synthase FeeM catalytic core domain-containing protein</fullName>
    </recommendedName>
</protein>
<evidence type="ECO:0000259" key="1">
    <source>
        <dbReference type="Pfam" id="PF21926"/>
    </source>
</evidence>
<accession>A0ABY6IT22</accession>
<proteinExistence type="predicted"/>
<evidence type="ECO:0000313" key="2">
    <source>
        <dbReference type="EMBL" id="UYQ73559.1"/>
    </source>
</evidence>
<reference evidence="2" key="1">
    <citation type="submission" date="2022-10" db="EMBL/GenBank/DDBJ databases">
        <title>YIM 151497 complete genome.</title>
        <authorList>
            <person name="Chen X."/>
        </authorList>
    </citation>
    <scope>NUCLEOTIDE SEQUENCE</scope>
    <source>
        <strain evidence="2">YIM 151497</strain>
    </source>
</reference>
<dbReference type="InterPro" id="IPR054597">
    <property type="entry name" value="FeeM_cat"/>
</dbReference>
<dbReference type="Pfam" id="PF21926">
    <property type="entry name" value="FeeM"/>
    <property type="match status" value="1"/>
</dbReference>
<dbReference type="Gene3D" id="3.40.630.30">
    <property type="match status" value="1"/>
</dbReference>
<organism evidence="2 3">
    <name type="scientific">Pelagibacterium flavum</name>
    <dbReference type="NCBI Taxonomy" id="2984530"/>
    <lineage>
        <taxon>Bacteria</taxon>
        <taxon>Pseudomonadati</taxon>
        <taxon>Pseudomonadota</taxon>
        <taxon>Alphaproteobacteria</taxon>
        <taxon>Hyphomicrobiales</taxon>
        <taxon>Devosiaceae</taxon>
        <taxon>Pelagibacterium</taxon>
    </lineage>
</organism>
<evidence type="ECO:0000313" key="3">
    <source>
        <dbReference type="Proteomes" id="UP001163882"/>
    </source>
</evidence>
<dbReference type="InterPro" id="IPR016181">
    <property type="entry name" value="Acyl_CoA_acyltransferase"/>
</dbReference>
<dbReference type="EMBL" id="CP107716">
    <property type="protein sequence ID" value="UYQ73559.1"/>
    <property type="molecule type" value="Genomic_DNA"/>
</dbReference>
<dbReference type="Proteomes" id="UP001163882">
    <property type="component" value="Chromosome"/>
</dbReference>
<name>A0ABY6IT22_9HYPH</name>
<dbReference type="SUPFAM" id="SSF55729">
    <property type="entry name" value="Acyl-CoA N-acyltransferases (Nat)"/>
    <property type="match status" value="1"/>
</dbReference>